<evidence type="ECO:0000313" key="1">
    <source>
        <dbReference type="EMBL" id="KAK7006758.1"/>
    </source>
</evidence>
<dbReference type="Gene3D" id="3.80.10.10">
    <property type="entry name" value="Ribonuclease Inhibitor"/>
    <property type="match status" value="1"/>
</dbReference>
<dbReference type="EMBL" id="JAWWNJ010000075">
    <property type="protein sequence ID" value="KAK7006758.1"/>
    <property type="molecule type" value="Genomic_DNA"/>
</dbReference>
<dbReference type="InterPro" id="IPR032675">
    <property type="entry name" value="LRR_dom_sf"/>
</dbReference>
<gene>
    <name evidence="1" type="ORF">R3P38DRAFT_3036674</name>
</gene>
<comment type="caution">
    <text evidence="1">The sequence shown here is derived from an EMBL/GenBank/DDBJ whole genome shotgun (WGS) entry which is preliminary data.</text>
</comment>
<protein>
    <recommendedName>
        <fullName evidence="3">F-box domain-containing protein</fullName>
    </recommendedName>
</protein>
<dbReference type="Proteomes" id="UP001362999">
    <property type="component" value="Unassembled WGS sequence"/>
</dbReference>
<organism evidence="1 2">
    <name type="scientific">Favolaschia claudopus</name>
    <dbReference type="NCBI Taxonomy" id="2862362"/>
    <lineage>
        <taxon>Eukaryota</taxon>
        <taxon>Fungi</taxon>
        <taxon>Dikarya</taxon>
        <taxon>Basidiomycota</taxon>
        <taxon>Agaricomycotina</taxon>
        <taxon>Agaricomycetes</taxon>
        <taxon>Agaricomycetidae</taxon>
        <taxon>Agaricales</taxon>
        <taxon>Marasmiineae</taxon>
        <taxon>Mycenaceae</taxon>
        <taxon>Favolaschia</taxon>
    </lineage>
</organism>
<dbReference type="SUPFAM" id="SSF52047">
    <property type="entry name" value="RNI-like"/>
    <property type="match status" value="1"/>
</dbReference>
<sequence length="507" mass="56620">MESPPQSTTAALRTRLADVDKQMAALHSQLEELAETRREVVDALLSVVYPVLTLPPEITAEIFKHCVSDRVGLGMRGQWVGNAPLVLSSVCEEWRRIALGLASIWSNIWLQSSAPDMPSILQSWLPRTGTHPIDIGGLDTRHESINELVPYCQQWRNFSCWLELPITGSLNDIRGRIPQLRSLHIAYGSGPIESFVNSIPLTLFSDAPSLRELSMTDQLPLSSPDMLRLFDLPWGQLTHFRSRMQGLDGFLQLLALTPSLELLSVAPSNMHPSIVIPQPLTLPRLRMLEICHKGAMVCDAIVAPSLKSLRIITPSEDLGVPRLLARCESSLRSLYISGVDPRNWRFVESVLRAAPMIEEAELSMNNALLQWVRLISLLRLEKDVLPKLRVLSLSAAADNIWNASTFSEMTHMILERWSGGSKATSPSTSEQHPSGTRAKLETFRLVHDHLPDFSTEMLPNTPNAEWCVETLGILAKEGCKIEIQGLDLTPELSVEEQPSYTLDERYK</sequence>
<proteinExistence type="predicted"/>
<name>A0AAW0AC58_9AGAR</name>
<evidence type="ECO:0000313" key="2">
    <source>
        <dbReference type="Proteomes" id="UP001362999"/>
    </source>
</evidence>
<evidence type="ECO:0008006" key="3">
    <source>
        <dbReference type="Google" id="ProtNLM"/>
    </source>
</evidence>
<dbReference type="AlphaFoldDB" id="A0AAW0AC58"/>
<reference evidence="1 2" key="1">
    <citation type="journal article" date="2024" name="J Genomics">
        <title>Draft genome sequencing and assembly of Favolaschia claudopus CIRM-BRFM 2984 isolated from oak limbs.</title>
        <authorList>
            <person name="Navarro D."/>
            <person name="Drula E."/>
            <person name="Chaduli D."/>
            <person name="Cazenave R."/>
            <person name="Ahrendt S."/>
            <person name="Wang J."/>
            <person name="Lipzen A."/>
            <person name="Daum C."/>
            <person name="Barry K."/>
            <person name="Grigoriev I.V."/>
            <person name="Favel A."/>
            <person name="Rosso M.N."/>
            <person name="Martin F."/>
        </authorList>
    </citation>
    <scope>NUCLEOTIDE SEQUENCE [LARGE SCALE GENOMIC DNA]</scope>
    <source>
        <strain evidence="1 2">CIRM-BRFM 2984</strain>
    </source>
</reference>
<accession>A0AAW0AC58</accession>
<keyword evidence="2" id="KW-1185">Reference proteome</keyword>